<evidence type="ECO:0000313" key="2">
    <source>
        <dbReference type="EMBL" id="RKT71831.1"/>
    </source>
</evidence>
<feature type="region of interest" description="Disordered" evidence="1">
    <location>
        <begin position="62"/>
        <end position="82"/>
    </location>
</feature>
<protein>
    <recommendedName>
        <fullName evidence="4">NADH:flavin oxidoreductase/NADH oxidase family protein</fullName>
    </recommendedName>
</protein>
<comment type="caution">
    <text evidence="2">The sequence shown here is derived from an EMBL/GenBank/DDBJ whole genome shotgun (WGS) entry which is preliminary data.</text>
</comment>
<sequence>MEITDARQAEAVLADGAADLVPLGRELLRDPYRPLRAATEPGVQVTSAEAVRQGVLGARVKGRAAGGTGSPTFERVWMRQRR</sequence>
<evidence type="ECO:0008006" key="4">
    <source>
        <dbReference type="Google" id="ProtNLM"/>
    </source>
</evidence>
<accession>A0A495XBH9</accession>
<dbReference type="Proteomes" id="UP000272729">
    <property type="component" value="Unassembled WGS sequence"/>
</dbReference>
<evidence type="ECO:0000313" key="3">
    <source>
        <dbReference type="Proteomes" id="UP000272729"/>
    </source>
</evidence>
<dbReference type="EMBL" id="RBXR01000001">
    <property type="protein sequence ID" value="RKT71831.1"/>
    <property type="molecule type" value="Genomic_DNA"/>
</dbReference>
<proteinExistence type="predicted"/>
<dbReference type="InterPro" id="IPR013785">
    <property type="entry name" value="Aldolase_TIM"/>
</dbReference>
<gene>
    <name evidence="2" type="ORF">DFJ66_5127</name>
</gene>
<keyword evidence="3" id="KW-1185">Reference proteome</keyword>
<reference evidence="2 3" key="1">
    <citation type="submission" date="2018-10" db="EMBL/GenBank/DDBJ databases">
        <title>Sequencing the genomes of 1000 actinobacteria strains.</title>
        <authorList>
            <person name="Klenk H.-P."/>
        </authorList>
    </citation>
    <scope>NUCLEOTIDE SEQUENCE [LARGE SCALE GENOMIC DNA]</scope>
    <source>
        <strain evidence="2 3">DSM 43911</strain>
    </source>
</reference>
<name>A0A495XBH9_9PSEU</name>
<dbReference type="AlphaFoldDB" id="A0A495XBH9"/>
<dbReference type="SUPFAM" id="SSF51395">
    <property type="entry name" value="FMN-linked oxidoreductases"/>
    <property type="match status" value="1"/>
</dbReference>
<dbReference type="Gene3D" id="3.20.20.70">
    <property type="entry name" value="Aldolase class I"/>
    <property type="match status" value="1"/>
</dbReference>
<evidence type="ECO:0000256" key="1">
    <source>
        <dbReference type="SAM" id="MobiDB-lite"/>
    </source>
</evidence>
<organism evidence="2 3">
    <name type="scientific">Saccharothrix variisporea</name>
    <dbReference type="NCBI Taxonomy" id="543527"/>
    <lineage>
        <taxon>Bacteria</taxon>
        <taxon>Bacillati</taxon>
        <taxon>Actinomycetota</taxon>
        <taxon>Actinomycetes</taxon>
        <taxon>Pseudonocardiales</taxon>
        <taxon>Pseudonocardiaceae</taxon>
        <taxon>Saccharothrix</taxon>
    </lineage>
</organism>